<reference evidence="2" key="1">
    <citation type="submission" date="2021-02" db="EMBL/GenBank/DDBJ databases">
        <authorList>
            <person name="Dougan E. K."/>
            <person name="Rhodes N."/>
            <person name="Thang M."/>
            <person name="Chan C."/>
        </authorList>
    </citation>
    <scope>NUCLEOTIDE SEQUENCE</scope>
</reference>
<dbReference type="InterPro" id="IPR003347">
    <property type="entry name" value="JmjC_dom"/>
</dbReference>
<dbReference type="Gene3D" id="2.60.120.10">
    <property type="entry name" value="Jelly Rolls"/>
    <property type="match status" value="1"/>
</dbReference>
<evidence type="ECO:0000313" key="2">
    <source>
        <dbReference type="EMBL" id="CAE8621882.1"/>
    </source>
</evidence>
<accession>A0A813GAC5</accession>
<gene>
    <name evidence="2" type="ORF">PGLA1383_LOCUS39400</name>
</gene>
<dbReference type="Proteomes" id="UP000654075">
    <property type="component" value="Unassembled WGS sequence"/>
</dbReference>
<comment type="caution">
    <text evidence="2">The sequence shown here is derived from an EMBL/GenBank/DDBJ whole genome shotgun (WGS) entry which is preliminary data.</text>
</comment>
<proteinExistence type="predicted"/>
<feature type="non-terminal residue" evidence="2">
    <location>
        <position position="1"/>
    </location>
</feature>
<dbReference type="Pfam" id="PF13621">
    <property type="entry name" value="Cupin_8"/>
    <property type="match status" value="1"/>
</dbReference>
<dbReference type="EMBL" id="CAJNNV010027840">
    <property type="protein sequence ID" value="CAE8621882.1"/>
    <property type="molecule type" value="Genomic_DNA"/>
</dbReference>
<dbReference type="PANTHER" id="PTHR12461">
    <property type="entry name" value="HYPOXIA-INDUCIBLE FACTOR 1 ALPHA INHIBITOR-RELATED"/>
    <property type="match status" value="1"/>
</dbReference>
<name>A0A813GAC5_POLGL</name>
<evidence type="ECO:0000259" key="1">
    <source>
        <dbReference type="PROSITE" id="PS51184"/>
    </source>
</evidence>
<dbReference type="PROSITE" id="PS51184">
    <property type="entry name" value="JMJC"/>
    <property type="match status" value="1"/>
</dbReference>
<feature type="domain" description="JmjC" evidence="1">
    <location>
        <begin position="1"/>
        <end position="124"/>
    </location>
</feature>
<dbReference type="SUPFAM" id="SSF51197">
    <property type="entry name" value="Clavaminate synthase-like"/>
    <property type="match status" value="1"/>
</dbReference>
<organism evidence="2 3">
    <name type="scientific">Polarella glacialis</name>
    <name type="common">Dinoflagellate</name>
    <dbReference type="NCBI Taxonomy" id="89957"/>
    <lineage>
        <taxon>Eukaryota</taxon>
        <taxon>Sar</taxon>
        <taxon>Alveolata</taxon>
        <taxon>Dinophyceae</taxon>
        <taxon>Suessiales</taxon>
        <taxon>Suessiaceae</taxon>
        <taxon>Polarella</taxon>
    </lineage>
</organism>
<dbReference type="PANTHER" id="PTHR12461:SF105">
    <property type="entry name" value="HYPOXIA-INDUCIBLE FACTOR 1-ALPHA INHIBITOR"/>
    <property type="match status" value="1"/>
</dbReference>
<protein>
    <recommendedName>
        <fullName evidence="1">JmjC domain-containing protein</fullName>
    </recommendedName>
</protein>
<dbReference type="InterPro" id="IPR014710">
    <property type="entry name" value="RmlC-like_jellyroll"/>
</dbReference>
<dbReference type="InterPro" id="IPR041667">
    <property type="entry name" value="Cupin_8"/>
</dbReference>
<evidence type="ECO:0000313" key="3">
    <source>
        <dbReference type="Proteomes" id="UP000654075"/>
    </source>
</evidence>
<keyword evidence="3" id="KW-1185">Reference proteome</keyword>
<dbReference type="OrthoDB" id="263283at2759"/>
<dbReference type="Gene3D" id="6.10.140.1470">
    <property type="match status" value="1"/>
</dbReference>
<dbReference type="AlphaFoldDB" id="A0A813GAC5"/>
<sequence length="185" mass="20672">LHYDVCDNFLCCIRGRKRVVLLEPREVGNIYLSGSSSAMGSRALEPSGRAQLWREFPLAEGAWARRYEAELEEGDVLFIPSFWPHCTEALPPLSGGSRLCISINTFLLRPEAAALHDPRDVWANRELLPAQDALKPFEDKTLPALQRLPAVPRGFYCRKMAASLLAMAEEAEEAARRLQGSAIQH</sequence>